<dbReference type="EMBL" id="BPFZ01000009">
    <property type="protein sequence ID" value="GIU67417.1"/>
    <property type="molecule type" value="Genomic_DNA"/>
</dbReference>
<evidence type="ECO:0000313" key="1">
    <source>
        <dbReference type="EMBL" id="GIU67417.1"/>
    </source>
</evidence>
<comment type="caution">
    <text evidence="1">The sequence shown here is derived from an EMBL/GenBank/DDBJ whole genome shotgun (WGS) entry which is preliminary data.</text>
</comment>
<name>A0ABQ4PWM1_9PROT</name>
<keyword evidence="2" id="KW-1185">Reference proteome</keyword>
<dbReference type="InterPro" id="IPR029063">
    <property type="entry name" value="SAM-dependent_MTases_sf"/>
</dbReference>
<gene>
    <name evidence="1" type="ORF">PsB1_1571</name>
</gene>
<protein>
    <recommendedName>
        <fullName evidence="3">Methyltransferase domain-containing protein</fullName>
    </recommendedName>
</protein>
<evidence type="ECO:0008006" key="3">
    <source>
        <dbReference type="Google" id="ProtNLM"/>
    </source>
</evidence>
<dbReference type="Proteomes" id="UP001161064">
    <property type="component" value="Unassembled WGS sequence"/>
</dbReference>
<proteinExistence type="predicted"/>
<reference evidence="1" key="2">
    <citation type="journal article" date="2023" name="ISME Commun">
        <title>Characterization of a bloom-associated alphaproteobacterial lineage, 'Candidatus Phycosocius': insights into freshwater algal-bacterial interactions.</title>
        <authorList>
            <person name="Tanabe Y."/>
            <person name="Yamaguchi H."/>
            <person name="Yoshida M."/>
            <person name="Kai A."/>
            <person name="Okazaki Y."/>
        </authorList>
    </citation>
    <scope>NUCLEOTIDE SEQUENCE</scope>
    <source>
        <strain evidence="1">BOTRYCO-1</strain>
    </source>
</reference>
<evidence type="ECO:0000313" key="2">
    <source>
        <dbReference type="Proteomes" id="UP001161064"/>
    </source>
</evidence>
<reference evidence="1" key="1">
    <citation type="submission" date="2021-05" db="EMBL/GenBank/DDBJ databases">
        <authorList>
            <person name="Tanabe Y."/>
        </authorList>
    </citation>
    <scope>NUCLEOTIDE SEQUENCE</scope>
    <source>
        <strain evidence="1">BOTRYCO-1</strain>
    </source>
</reference>
<dbReference type="Gene3D" id="3.40.50.150">
    <property type="entry name" value="Vaccinia Virus protein VP39"/>
    <property type="match status" value="1"/>
</dbReference>
<organism evidence="1 2">
    <name type="scientific">Candidatus Phycosocius spiralis</name>
    <dbReference type="NCBI Taxonomy" id="2815099"/>
    <lineage>
        <taxon>Bacteria</taxon>
        <taxon>Pseudomonadati</taxon>
        <taxon>Pseudomonadota</taxon>
        <taxon>Alphaproteobacteria</taxon>
        <taxon>Caulobacterales</taxon>
        <taxon>Caulobacterales incertae sedis</taxon>
        <taxon>Candidatus Phycosocius</taxon>
    </lineage>
</organism>
<sequence length="285" mass="30416">MAWWHGTPHSPSQTKESKIKEHEAATKLSLQHKNLYATASALIWGSGRNFPTSLALTSQLAVALGVNQGAQVALIGAGAGDIGRTLLEKFDVKLTNYEADPIIKSLSEATIKASHCHKNCVSLAYDGQFSSLLEGQADAAIMFYKGGQVARVEAGAFTLLRLLKPGAQGIWLDLFSNDGEVAIDLAHGIEKRLFTPVDIFKSAASAAGLTINSVIDCDAYFLAAISSCLNVTLQDFESRQAELKKAGENLAASFALHSIVTWKARAEAVRTGKLCARFVVVSAPL</sequence>
<dbReference type="SUPFAM" id="SSF53335">
    <property type="entry name" value="S-adenosyl-L-methionine-dependent methyltransferases"/>
    <property type="match status" value="1"/>
</dbReference>
<accession>A0ABQ4PWM1</accession>